<feature type="compositionally biased region" description="Polar residues" evidence="3">
    <location>
        <begin position="380"/>
        <end position="402"/>
    </location>
</feature>
<keyword evidence="1" id="KW-0433">Leucine-rich repeat</keyword>
<feature type="region of interest" description="Disordered" evidence="3">
    <location>
        <begin position="173"/>
        <end position="317"/>
    </location>
</feature>
<evidence type="ECO:0000256" key="2">
    <source>
        <dbReference type="ARBA" id="ARBA00022737"/>
    </source>
</evidence>
<dbReference type="RefSeq" id="XP_018185006.1">
    <property type="nucleotide sequence ID" value="XM_018334524.1"/>
</dbReference>
<feature type="compositionally biased region" description="Basic and acidic residues" evidence="3">
    <location>
        <begin position="367"/>
        <end position="376"/>
    </location>
</feature>
<keyword evidence="5" id="KW-1185">Reference proteome</keyword>
<feature type="compositionally biased region" description="Basic and acidic residues" evidence="3">
    <location>
        <begin position="980"/>
        <end position="990"/>
    </location>
</feature>
<feature type="compositionally biased region" description="Low complexity" evidence="3">
    <location>
        <begin position="1958"/>
        <end position="1973"/>
    </location>
</feature>
<dbReference type="OrthoDB" id="7451790at2759"/>
<feature type="compositionally biased region" description="Basic and acidic residues" evidence="3">
    <location>
        <begin position="230"/>
        <end position="267"/>
    </location>
</feature>
<feature type="compositionally biased region" description="Polar residues" evidence="3">
    <location>
        <begin position="1025"/>
        <end position="1044"/>
    </location>
</feature>
<proteinExistence type="predicted"/>
<feature type="compositionally biased region" description="Basic and acidic residues" evidence="3">
    <location>
        <begin position="1168"/>
        <end position="1179"/>
    </location>
</feature>
<dbReference type="SMART" id="SM00365">
    <property type="entry name" value="LRR_SD22"/>
    <property type="match status" value="4"/>
</dbReference>
<feature type="compositionally biased region" description="Low complexity" evidence="3">
    <location>
        <begin position="970"/>
        <end position="979"/>
    </location>
</feature>
<feature type="compositionally biased region" description="Low complexity" evidence="3">
    <location>
        <begin position="2098"/>
        <end position="2110"/>
    </location>
</feature>
<evidence type="ECO:0008006" key="6">
    <source>
        <dbReference type="Google" id="ProtNLM"/>
    </source>
</evidence>
<feature type="compositionally biased region" description="Acidic residues" evidence="3">
    <location>
        <begin position="564"/>
        <end position="576"/>
    </location>
</feature>
<dbReference type="OMA" id="ATSWGTD"/>
<feature type="region of interest" description="Disordered" evidence="3">
    <location>
        <begin position="352"/>
        <end position="504"/>
    </location>
</feature>
<gene>
    <name evidence="4" type="ORF">L228DRAFT_263773</name>
</gene>
<feature type="region of interest" description="Disordered" evidence="3">
    <location>
        <begin position="553"/>
        <end position="600"/>
    </location>
</feature>
<feature type="region of interest" description="Disordered" evidence="3">
    <location>
        <begin position="1308"/>
        <end position="1327"/>
    </location>
</feature>
<feature type="compositionally biased region" description="Polar residues" evidence="3">
    <location>
        <begin position="1180"/>
        <end position="1206"/>
    </location>
</feature>
<sequence length="2110" mass="234330">MDPWLDSLSEDWISQPRSSPQASLNAPPAVDTSQITNSRSRIPRLKALHERTKSRESVSSKAAPVTPSKLPRNTPSADRPKVLSRTNTASTADTVQHNTIQHKSIGTSPGKEWGSEDTPEWKRKLIDGNFRYGEQRDLFSSAGLENIFQRPNPPSVRQPKWRLPQADIIIEDLPSSPPIWHSSAAPRNPTPRRTTTPRTNEKKQRKYLSTSNRGSPATRSSLGSIKSPRVRKDEATGSKSEQGKETPIHAADAPRKESSEHPVREARVVTNPFEEESFSTSTTRRPLPVNSSPLLSVPKPMESSRRTASGLEEERNERISPILVSRRDLTDGGVDYAALDASEIQMLRELGELDLSDKEGNPSFDNTRSEQLEYSRPEFGSSQQSDRWMNQSLPADLSTGTEQPLRGRMGFANIRTRANPNDDSTRRRSPSRSSLPSIILDDASDQEGEGESGMLSSPDRGLHTSLTDNNSLQPPAPTPPAFLKTPSGSPDRNGDGATYVHPAVSPLKLFGNYDTFTNDRLLRRMSQIEDSVFQDDEEDGGKGDIVSAAKRNLDPFSVDASENAIEDSDDSSPENEAENRPTSRPHMRNHFSENGFGKGGLDQYRFEQAVSPPWVRADQQEDESETRRPLSELNSASHTQFNFHLEPPQDSSTGESVIVQVSRVAHRKPSQHRQESISNRVDRASRGSPQRPYQAGGGKENLRQADGKRAPATPYKNRTPKRRRTLQESDIIQMGTSPEDVQNAQRAHQQMQFAMDDTTNASPSHNDYSEGMLEIISPDQFPRPRTPTPHQHPYNGAESVLDQDTIAEIRESLGSLLINDHSPTSHAADNISMAKRDAVKEELTALKTNLDRKMMKDNRRSSVTTQDFLDEAMKIMSFIRAGGRPGSQPFDLQESDIRSSVIDEGSIITEDIRPMSGTSFSEVQHHANNRGPVLRVPRPPDARILTPVREFDESYEPDLTEDPFVEISSNLASRRSSSSAHREKLSERARSASSNGDMQDSDGQRKRKHSASSTVESSFGLAMSKMNSHSSLVSSNPTNTTASSKRSEARRVIAPNQVSHLIFGQIAGMRFDPLKKAWVKGRQDSAESKRPESESFVSEGSEEDPLRGIPDLTVDETEELRRIKQARINENRSQNDAADSVLGNSGVKQRIGLGQIELKAPAKSRSSSKQEPEVPEKLPESSSGRSTFIHLTSDGPTTSTRATSWGQEMIKTASSNEKEPKNEILATPEKTDSQWEPTLSMNQGGDDFALQEDDPIPQREETLDFSSPIVSHSPEHKPKKPVFWPQNDLSGISIDDSDLEQSPQFVKAESAQAAPPRRASFGFKPKSSVYRGPARRTSFAGPSFGTRSISRIDEQREISFCCTPRQARNVSFNLTLTTPIPIRSSPGDKSLVPPPTAGNRSHVSFHLAPLPDFTINQADESLQLDVSYVARRCGSLSVKEVEGNFTTAVKELVKNLVEVEPYEPYWDYIRDLDLNGKGLVTLHSLENFCNRIEVLDVSNNELGQISGAPGTLRTLIAQQNYLSGLSAWGHLHNLQYLDVSGNNIDSLEGFCGLIHLRELRADDNKVTRLDGVFEMNGLIKLSVKGNQIKKVDFGEANMRELSHLDIAGNELTEVLNLHKLSSLVHLNLDDNNLTTFCPDKAKPMRHLRSLRCSGNFLTSINVSALRNLRELFLDENCLRHVDGIDALRNLDIFSLQDQYTRSNLRNPSSNQGSSTSSDSTTISQILRLDQSHCEARKLYLSGNPDPLTSLFSLLKPDHNSSVPPLYPSLHPRNTFAFFNIQHLDLSSSSLTTLPESFGPTFANTRVLNLNFNAIKDIGPLLGLKRITKLLLAGNRINRLRNTISVLSRFRNTLQKLDLRNNPITMGFYPPSAVAELASQDQLAVRRRRNYSVKSTKSDDTSGKVARQQRLSKKRNGPGHTRLATTRSSASGSKKARGIFDGKLFGKPLHGYLSDDADNGQSSSRRNSFGSISSDDTDNDDDDKDDDDSEDTAEHHAEKEARLYYDRLDKDTRLRRDVYEMMLADAFSLSSIPANKRKKKKTTGGLSDTSTTQPRGPLRWVDGLKFSTTQVLSRAGTSMKKEHERLVELGVLPRRRRSSSQPMPRTSSSSS</sequence>
<dbReference type="GO" id="GO:1902412">
    <property type="term" value="P:regulation of mitotic cytokinesis"/>
    <property type="evidence" value="ECO:0007669"/>
    <property type="project" value="TreeGrafter"/>
</dbReference>
<feature type="compositionally biased region" description="Polar residues" evidence="3">
    <location>
        <begin position="84"/>
        <end position="107"/>
    </location>
</feature>
<dbReference type="InterPro" id="IPR052574">
    <property type="entry name" value="CDIRP"/>
</dbReference>
<dbReference type="InterPro" id="IPR032675">
    <property type="entry name" value="LRR_dom_sf"/>
</dbReference>
<dbReference type="PANTHER" id="PTHR47566">
    <property type="match status" value="1"/>
</dbReference>
<dbReference type="SUPFAM" id="SSF52058">
    <property type="entry name" value="L domain-like"/>
    <property type="match status" value="2"/>
</dbReference>
<feature type="region of interest" description="Disordered" evidence="3">
    <location>
        <begin position="1885"/>
        <end position="1933"/>
    </location>
</feature>
<evidence type="ECO:0000313" key="4">
    <source>
        <dbReference type="EMBL" id="KZF19451.1"/>
    </source>
</evidence>
<dbReference type="EMBL" id="KV407466">
    <property type="protein sequence ID" value="KZF19451.1"/>
    <property type="molecule type" value="Genomic_DNA"/>
</dbReference>
<feature type="region of interest" description="Disordered" evidence="3">
    <location>
        <begin position="1153"/>
        <end position="1238"/>
    </location>
</feature>
<feature type="region of interest" description="Disordered" evidence="3">
    <location>
        <begin position="1"/>
        <end position="118"/>
    </location>
</feature>
<feature type="compositionally biased region" description="Polar residues" evidence="3">
    <location>
        <begin position="464"/>
        <end position="473"/>
    </location>
</feature>
<evidence type="ECO:0000256" key="1">
    <source>
        <dbReference type="ARBA" id="ARBA00022614"/>
    </source>
</evidence>
<feature type="compositionally biased region" description="Polar residues" evidence="3">
    <location>
        <begin position="632"/>
        <end position="642"/>
    </location>
</feature>
<dbReference type="PROSITE" id="PS51450">
    <property type="entry name" value="LRR"/>
    <property type="match status" value="4"/>
</dbReference>
<feature type="compositionally biased region" description="Basic and acidic residues" evidence="3">
    <location>
        <begin position="1081"/>
        <end position="1093"/>
    </location>
</feature>
<feature type="region of interest" description="Disordered" evidence="3">
    <location>
        <begin position="2034"/>
        <end position="2057"/>
    </location>
</feature>
<feature type="compositionally biased region" description="Low complexity" evidence="3">
    <location>
        <begin position="431"/>
        <end position="441"/>
    </location>
</feature>
<feature type="compositionally biased region" description="Polar residues" evidence="3">
    <location>
        <begin position="278"/>
        <end position="294"/>
    </location>
</feature>
<dbReference type="InterPro" id="IPR003591">
    <property type="entry name" value="Leu-rich_rpt_typical-subtyp"/>
</dbReference>
<feature type="region of interest" description="Disordered" evidence="3">
    <location>
        <begin position="1951"/>
        <end position="1997"/>
    </location>
</feature>
<feature type="compositionally biased region" description="Basic and acidic residues" evidence="3">
    <location>
        <begin position="672"/>
        <end position="685"/>
    </location>
</feature>
<feature type="region of interest" description="Disordered" evidence="3">
    <location>
        <begin position="1081"/>
        <end position="1117"/>
    </location>
</feature>
<protein>
    <recommendedName>
        <fullName evidence="6">L domain-like protein</fullName>
    </recommendedName>
</protein>
<dbReference type="GO" id="GO:0031028">
    <property type="term" value="P:septation initiation signaling"/>
    <property type="evidence" value="ECO:0007669"/>
    <property type="project" value="TreeGrafter"/>
</dbReference>
<dbReference type="Gene3D" id="3.80.10.10">
    <property type="entry name" value="Ribonuclease Inhibitor"/>
    <property type="match status" value="2"/>
</dbReference>
<organism evidence="4 5">
    <name type="scientific">Xylona heveae (strain CBS 132557 / TC161)</name>
    <dbReference type="NCBI Taxonomy" id="1328760"/>
    <lineage>
        <taxon>Eukaryota</taxon>
        <taxon>Fungi</taxon>
        <taxon>Dikarya</taxon>
        <taxon>Ascomycota</taxon>
        <taxon>Pezizomycotina</taxon>
        <taxon>Xylonomycetes</taxon>
        <taxon>Xylonales</taxon>
        <taxon>Xylonaceae</taxon>
        <taxon>Xylona</taxon>
    </lineage>
</organism>
<feature type="compositionally biased region" description="Polar residues" evidence="3">
    <location>
        <begin position="31"/>
        <end position="40"/>
    </location>
</feature>
<name>A0A164ZSB8_XYLHT</name>
<accession>A0A164ZSB8</accession>
<evidence type="ECO:0000313" key="5">
    <source>
        <dbReference type="Proteomes" id="UP000076632"/>
    </source>
</evidence>
<dbReference type="GO" id="GO:0035591">
    <property type="term" value="F:signaling adaptor activity"/>
    <property type="evidence" value="ECO:0007669"/>
    <property type="project" value="TreeGrafter"/>
</dbReference>
<feature type="compositionally biased region" description="Basic and acidic residues" evidence="3">
    <location>
        <begin position="47"/>
        <end position="58"/>
    </location>
</feature>
<feature type="region of interest" description="Disordered" evidence="3">
    <location>
        <begin position="613"/>
        <end position="725"/>
    </location>
</feature>
<feature type="compositionally biased region" description="Polar residues" evidence="3">
    <location>
        <begin position="2043"/>
        <end position="2053"/>
    </location>
</feature>
<dbReference type="GO" id="GO:0061499">
    <property type="term" value="C:outer plaque of mitotic spindle pole body"/>
    <property type="evidence" value="ECO:0007669"/>
    <property type="project" value="TreeGrafter"/>
</dbReference>
<keyword evidence="2" id="KW-0677">Repeat</keyword>
<dbReference type="GeneID" id="28899661"/>
<reference evidence="4 5" key="1">
    <citation type="journal article" date="2016" name="Fungal Biol.">
        <title>The genome of Xylona heveae provides a window into fungal endophytism.</title>
        <authorList>
            <person name="Gazis R."/>
            <person name="Kuo A."/>
            <person name="Riley R."/>
            <person name="LaButti K."/>
            <person name="Lipzen A."/>
            <person name="Lin J."/>
            <person name="Amirebrahimi M."/>
            <person name="Hesse C.N."/>
            <person name="Spatafora J.W."/>
            <person name="Henrissat B."/>
            <person name="Hainaut M."/>
            <person name="Grigoriev I.V."/>
            <person name="Hibbett D.S."/>
        </authorList>
    </citation>
    <scope>NUCLEOTIDE SEQUENCE [LARGE SCALE GENOMIC DNA]</scope>
    <source>
        <strain evidence="4 5">TC161</strain>
    </source>
</reference>
<dbReference type="InParanoid" id="A0A164ZSB8"/>
<feature type="compositionally biased region" description="Basic and acidic residues" evidence="3">
    <location>
        <begin position="700"/>
        <end position="709"/>
    </location>
</feature>
<dbReference type="SMART" id="SM00369">
    <property type="entry name" value="LRR_TYP"/>
    <property type="match status" value="6"/>
</dbReference>
<dbReference type="STRING" id="1328760.A0A164ZSB8"/>
<dbReference type="InterPro" id="IPR001611">
    <property type="entry name" value="Leu-rich_rpt"/>
</dbReference>
<dbReference type="Proteomes" id="UP000076632">
    <property type="component" value="Unassembled WGS sequence"/>
</dbReference>
<feature type="region of interest" description="Disordered" evidence="3">
    <location>
        <begin position="970"/>
        <end position="1051"/>
    </location>
</feature>
<evidence type="ECO:0000256" key="3">
    <source>
        <dbReference type="SAM" id="MobiDB-lite"/>
    </source>
</evidence>
<feature type="compositionally biased region" description="Polar residues" evidence="3">
    <location>
        <begin position="15"/>
        <end position="24"/>
    </location>
</feature>
<dbReference type="PANTHER" id="PTHR47566:SF1">
    <property type="entry name" value="PROTEIN NUD1"/>
    <property type="match status" value="1"/>
</dbReference>
<feature type="compositionally biased region" description="Acidic residues" evidence="3">
    <location>
        <begin position="1974"/>
        <end position="1990"/>
    </location>
</feature>
<feature type="compositionally biased region" description="Polar residues" evidence="3">
    <location>
        <begin position="207"/>
        <end position="224"/>
    </location>
</feature>
<dbReference type="Pfam" id="PF00560">
    <property type="entry name" value="LRR_1"/>
    <property type="match status" value="1"/>
</dbReference>
<feature type="compositionally biased region" description="Polar residues" evidence="3">
    <location>
        <begin position="1922"/>
        <end position="1931"/>
    </location>
</feature>
<feature type="region of interest" description="Disordered" evidence="3">
    <location>
        <begin position="2071"/>
        <end position="2110"/>
    </location>
</feature>